<evidence type="ECO:0000313" key="2">
    <source>
        <dbReference type="Proteomes" id="UP001549031"/>
    </source>
</evidence>
<dbReference type="EMBL" id="JBEPLJ010000007">
    <property type="protein sequence ID" value="MET3586057.1"/>
    <property type="molecule type" value="Genomic_DNA"/>
</dbReference>
<keyword evidence="2" id="KW-1185">Reference proteome</keyword>
<protein>
    <recommendedName>
        <fullName evidence="3">DUF3563 domain-containing protein</fullName>
    </recommendedName>
</protein>
<gene>
    <name evidence="1" type="ORF">ABID21_002172</name>
</gene>
<dbReference type="Proteomes" id="UP001549031">
    <property type="component" value="Unassembled WGS sequence"/>
</dbReference>
<evidence type="ECO:0000313" key="1">
    <source>
        <dbReference type="EMBL" id="MET3586057.1"/>
    </source>
</evidence>
<reference evidence="1 2" key="1">
    <citation type="submission" date="2024-06" db="EMBL/GenBank/DDBJ databases">
        <title>Genomic Encyclopedia of Type Strains, Phase IV (KMG-IV): sequencing the most valuable type-strain genomes for metagenomic binning, comparative biology and taxonomic classification.</title>
        <authorList>
            <person name="Goeker M."/>
        </authorList>
    </citation>
    <scope>NUCLEOTIDE SEQUENCE [LARGE SCALE GENOMIC DNA]</scope>
    <source>
        <strain evidence="1 2">DSM 105042</strain>
    </source>
</reference>
<evidence type="ECO:0008006" key="3">
    <source>
        <dbReference type="Google" id="ProtNLM"/>
    </source>
</evidence>
<name>A0ABV2H732_9HYPH</name>
<comment type="caution">
    <text evidence="1">The sequence shown here is derived from an EMBL/GenBank/DDBJ whole genome shotgun (WGS) entry which is preliminary data.</text>
</comment>
<sequence>MLAKQGRAAQPAMVILSPNSYIAAVQQRVQRRKINMFGPVRKIARALRGPSIEDRELAYLNGAVDRVDLEYRQRQIDRGMFRKAF</sequence>
<proteinExistence type="predicted"/>
<accession>A0ABV2H732</accession>
<organism evidence="1 2">
    <name type="scientific">Pseudorhizobium tarimense</name>
    <dbReference type="NCBI Taxonomy" id="1079109"/>
    <lineage>
        <taxon>Bacteria</taxon>
        <taxon>Pseudomonadati</taxon>
        <taxon>Pseudomonadota</taxon>
        <taxon>Alphaproteobacteria</taxon>
        <taxon>Hyphomicrobiales</taxon>
        <taxon>Rhizobiaceae</taxon>
        <taxon>Rhizobium/Agrobacterium group</taxon>
        <taxon>Pseudorhizobium</taxon>
    </lineage>
</organism>